<dbReference type="RefSeq" id="XP_040633056.1">
    <property type="nucleotide sequence ID" value="XM_040771513.1"/>
</dbReference>
<gene>
    <name evidence="1" type="ORF">DACRYDRAFT_19446</name>
</gene>
<organism evidence="1 2">
    <name type="scientific">Dacryopinax primogenitus (strain DJM 731)</name>
    <name type="common">Brown rot fungus</name>
    <dbReference type="NCBI Taxonomy" id="1858805"/>
    <lineage>
        <taxon>Eukaryota</taxon>
        <taxon>Fungi</taxon>
        <taxon>Dikarya</taxon>
        <taxon>Basidiomycota</taxon>
        <taxon>Agaricomycotina</taxon>
        <taxon>Dacrymycetes</taxon>
        <taxon>Dacrymycetales</taxon>
        <taxon>Dacrymycetaceae</taxon>
        <taxon>Dacryopinax</taxon>
    </lineage>
</organism>
<dbReference type="EMBL" id="JH795855">
    <property type="protein sequence ID" value="EJU06162.1"/>
    <property type="molecule type" value="Genomic_DNA"/>
</dbReference>
<dbReference type="AlphaFoldDB" id="M5GFD0"/>
<reference evidence="1 2" key="1">
    <citation type="journal article" date="2012" name="Science">
        <title>The Paleozoic origin of enzymatic lignin decomposition reconstructed from 31 fungal genomes.</title>
        <authorList>
            <person name="Floudas D."/>
            <person name="Binder M."/>
            <person name="Riley R."/>
            <person name="Barry K."/>
            <person name="Blanchette R.A."/>
            <person name="Henrissat B."/>
            <person name="Martinez A.T."/>
            <person name="Otillar R."/>
            <person name="Spatafora J.W."/>
            <person name="Yadav J.S."/>
            <person name="Aerts A."/>
            <person name="Benoit I."/>
            <person name="Boyd A."/>
            <person name="Carlson A."/>
            <person name="Copeland A."/>
            <person name="Coutinho P.M."/>
            <person name="de Vries R.P."/>
            <person name="Ferreira P."/>
            <person name="Findley K."/>
            <person name="Foster B."/>
            <person name="Gaskell J."/>
            <person name="Glotzer D."/>
            <person name="Gorecki P."/>
            <person name="Heitman J."/>
            <person name="Hesse C."/>
            <person name="Hori C."/>
            <person name="Igarashi K."/>
            <person name="Jurgens J.A."/>
            <person name="Kallen N."/>
            <person name="Kersten P."/>
            <person name="Kohler A."/>
            <person name="Kuees U."/>
            <person name="Kumar T.K.A."/>
            <person name="Kuo A."/>
            <person name="LaButti K."/>
            <person name="Larrondo L.F."/>
            <person name="Lindquist E."/>
            <person name="Ling A."/>
            <person name="Lombard V."/>
            <person name="Lucas S."/>
            <person name="Lundell T."/>
            <person name="Martin R."/>
            <person name="McLaughlin D.J."/>
            <person name="Morgenstern I."/>
            <person name="Morin E."/>
            <person name="Murat C."/>
            <person name="Nagy L.G."/>
            <person name="Nolan M."/>
            <person name="Ohm R.A."/>
            <person name="Patyshakuliyeva A."/>
            <person name="Rokas A."/>
            <person name="Ruiz-Duenas F.J."/>
            <person name="Sabat G."/>
            <person name="Salamov A."/>
            <person name="Samejima M."/>
            <person name="Schmutz J."/>
            <person name="Slot J.C."/>
            <person name="St John F."/>
            <person name="Stenlid J."/>
            <person name="Sun H."/>
            <person name="Sun S."/>
            <person name="Syed K."/>
            <person name="Tsang A."/>
            <person name="Wiebenga A."/>
            <person name="Young D."/>
            <person name="Pisabarro A."/>
            <person name="Eastwood D.C."/>
            <person name="Martin F."/>
            <person name="Cullen D."/>
            <person name="Grigoriev I.V."/>
            <person name="Hibbett D.S."/>
        </authorList>
    </citation>
    <scope>NUCLEOTIDE SEQUENCE [LARGE SCALE GENOMIC DNA]</scope>
    <source>
        <strain evidence="1 2">DJM-731 SS1</strain>
    </source>
</reference>
<protein>
    <submittedName>
        <fullName evidence="1">Uncharacterized protein</fullName>
    </submittedName>
</protein>
<dbReference type="GeneID" id="63686575"/>
<accession>M5GFD0</accession>
<sequence length="71" mass="8208">MYDCSARRAVSAVLSVVHAVPLRPRQPKRADQIPFLSQSDMLVARPQSRYCRKLYASRWEGIYRGGRLLMQ</sequence>
<evidence type="ECO:0000313" key="1">
    <source>
        <dbReference type="EMBL" id="EJU06162.1"/>
    </source>
</evidence>
<dbReference type="Proteomes" id="UP000030653">
    <property type="component" value="Unassembled WGS sequence"/>
</dbReference>
<name>M5GFD0_DACPD</name>
<dbReference type="HOGENOM" id="CLU_2739951_0_0_1"/>
<evidence type="ECO:0000313" key="2">
    <source>
        <dbReference type="Proteomes" id="UP000030653"/>
    </source>
</evidence>
<keyword evidence="2" id="KW-1185">Reference proteome</keyword>
<proteinExistence type="predicted"/>